<feature type="region of interest" description="Disordered" evidence="1">
    <location>
        <begin position="1"/>
        <end position="31"/>
    </location>
</feature>
<feature type="transmembrane region" description="Helical" evidence="2">
    <location>
        <begin position="294"/>
        <end position="315"/>
    </location>
</feature>
<keyword evidence="2" id="KW-1133">Transmembrane helix</keyword>
<accession>A0AA87AZ90</accession>
<keyword evidence="2" id="KW-0812">Transmembrane</keyword>
<dbReference type="RefSeq" id="WP_003146266.1">
    <property type="nucleotide sequence ID" value="NZ_GL883582.1"/>
</dbReference>
<feature type="region of interest" description="Disordered" evidence="1">
    <location>
        <begin position="72"/>
        <end position="100"/>
    </location>
</feature>
<proteinExistence type="predicted"/>
<gene>
    <name evidence="3" type="ORF">HMPREF0428_00364</name>
</gene>
<dbReference type="AlphaFoldDB" id="A0AA87AZ90"/>
<evidence type="ECO:0000313" key="3">
    <source>
        <dbReference type="EMBL" id="EGF87489.1"/>
    </source>
</evidence>
<sequence length="747" mass="86868">MNKNNNNSPTNNNNQNGNYENYNQNSGQNYNEYYQNNNQYYNQNSNQYFEQDPYLGNYNQQYNNYNQEYNNYNQNYYNNQYNNQDYNNYNQDYNQYNSQNSFGQEQYSNEYNYNTQNTNQYYNNYQQDNSQNFGYSGQNNTQNNYNQNYQQDNFNYTQQNTSVQTNYEQDYQVNNNQNLKYSDQDKTQANYNSQSYQQSNTTGSYGSYNQGPTSNEQKNVENYNVNQTSSNNNQQSNTQNYNSIQGNSANYQQSSYQNKNNQKRDNIPPIPPIMNPKNFNHSPKQPKKKSKGKLVATVSSLLGILLLAGGGYYYYSKHSKPKVVNEIEIYGTIIQKYKDAINNPDNADSSINVEALKAAIKEKKNDDYIKYVFYDIDGNGRKELIISRNDKPNNPFDIYTFDKKHKVIRLFNPETIDSAILNKLGVDGSNNNSGSAVFKDKTIRIRKFDKDTGEYNFLKFSNDGDKLEKTNVITFTGLDADDSKYKDITNNKEYNSKKEFNDTFPIAEVIKFDNENWQSVKKFGESSSNENNDKKDEKKDNNQRKKPDNYETAYASVLKNYKDVISRGKNDAKDVNTVAITNYKVFSEKQVGNNFLNYGFFDINGDGIDELLLFTEASKDKPNEYSPMDVYTLDKDNKVVRITPERVNGERTTLSITKDKIFQVYGSGGAKVHGYTFYKLNSDGLALEKTDAFDFYAETNSKVYKRSYPSGKNEEIPVNDFRDKMVNSNNHMKFDFGKRKSIFDFKG</sequence>
<feature type="compositionally biased region" description="Polar residues" evidence="1">
    <location>
        <begin position="206"/>
        <end position="221"/>
    </location>
</feature>
<name>A0AA87AZ90_9BACL</name>
<feature type="region of interest" description="Disordered" evidence="1">
    <location>
        <begin position="522"/>
        <end position="550"/>
    </location>
</feature>
<organism evidence="3 4">
    <name type="scientific">Gemella haemolysans M341</name>
    <dbReference type="NCBI Taxonomy" id="562981"/>
    <lineage>
        <taxon>Bacteria</taxon>
        <taxon>Bacillati</taxon>
        <taxon>Bacillota</taxon>
        <taxon>Bacilli</taxon>
        <taxon>Bacillales</taxon>
        <taxon>Gemellaceae</taxon>
        <taxon>Gemella</taxon>
    </lineage>
</organism>
<evidence type="ECO:0000313" key="4">
    <source>
        <dbReference type="Proteomes" id="UP000004773"/>
    </source>
</evidence>
<keyword evidence="2" id="KW-0472">Membrane</keyword>
<reference evidence="3 4" key="1">
    <citation type="submission" date="2011-03" db="EMBL/GenBank/DDBJ databases">
        <title>The Genome Sequence of Gemella haemolysans M341.</title>
        <authorList>
            <consortium name="The Broad Institute Genome Sequencing Platform"/>
            <consortium name="The Broad Institute Genome Sequencing Center for Infectious Disease"/>
            <person name="Earl A."/>
            <person name="Ward D."/>
            <person name="Feldgarden M."/>
            <person name="Gevers D."/>
            <person name="Sibley C.D."/>
            <person name="Field T.R."/>
            <person name="Grinwis M."/>
            <person name="Eshaghurshan C.S."/>
            <person name="Surette M.G."/>
            <person name="Young S.K."/>
            <person name="Zeng Q."/>
            <person name="Gargeya S."/>
            <person name="Fitzgerald M."/>
            <person name="Haas B."/>
            <person name="Abouelleil A."/>
            <person name="Alvarado L."/>
            <person name="Arachchi H.M."/>
            <person name="Berlin A."/>
            <person name="Brown A."/>
            <person name="Chapman S.B."/>
            <person name="Chen Z."/>
            <person name="Dunbar C."/>
            <person name="Freedman E."/>
            <person name="Gearin G."/>
            <person name="Gellesch M."/>
            <person name="Goldberg J."/>
            <person name="Griggs A."/>
            <person name="Gujja S."/>
            <person name="Heilman E.R."/>
            <person name="Heiman D."/>
            <person name="Howarth C."/>
            <person name="Larson L."/>
            <person name="Lui A."/>
            <person name="MacDonald P.J.P."/>
            <person name="Mehta T."/>
            <person name="Montmayeur A."/>
            <person name="Murphy C."/>
            <person name="Neiman D."/>
            <person name="Pearson M."/>
            <person name="Priest M."/>
            <person name="Roberts A."/>
            <person name="Saif S."/>
            <person name="Shea T."/>
            <person name="Shenoy N."/>
            <person name="Sisk P."/>
            <person name="Stolte C."/>
            <person name="Sykes S."/>
            <person name="White J."/>
            <person name="Yandava C."/>
            <person name="Wortman J."/>
            <person name="Nusbaum C."/>
            <person name="Birren B."/>
        </authorList>
    </citation>
    <scope>NUCLEOTIDE SEQUENCE [LARGE SCALE GENOMIC DNA]</scope>
    <source>
        <strain evidence="3 4">M341</strain>
    </source>
</reference>
<feature type="region of interest" description="Disordered" evidence="1">
    <location>
        <begin position="191"/>
        <end position="292"/>
    </location>
</feature>
<feature type="compositionally biased region" description="Basic and acidic residues" evidence="1">
    <location>
        <begin position="531"/>
        <end position="549"/>
    </location>
</feature>
<feature type="compositionally biased region" description="Low complexity" evidence="1">
    <location>
        <begin position="191"/>
        <end position="205"/>
    </location>
</feature>
<protein>
    <submittedName>
        <fullName evidence="3">Uncharacterized protein</fullName>
    </submittedName>
</protein>
<feature type="compositionally biased region" description="Low complexity" evidence="1">
    <location>
        <begin position="222"/>
        <end position="243"/>
    </location>
</feature>
<comment type="caution">
    <text evidence="3">The sequence shown here is derived from an EMBL/GenBank/DDBJ whole genome shotgun (WGS) entry which is preliminary data.</text>
</comment>
<evidence type="ECO:0000256" key="2">
    <source>
        <dbReference type="SAM" id="Phobius"/>
    </source>
</evidence>
<evidence type="ECO:0000256" key="1">
    <source>
        <dbReference type="SAM" id="MobiDB-lite"/>
    </source>
</evidence>
<feature type="region of interest" description="Disordered" evidence="1">
    <location>
        <begin position="121"/>
        <end position="148"/>
    </location>
</feature>
<dbReference type="EMBL" id="ACRO01000003">
    <property type="protein sequence ID" value="EGF87489.1"/>
    <property type="molecule type" value="Genomic_DNA"/>
</dbReference>
<dbReference type="Proteomes" id="UP000004773">
    <property type="component" value="Unassembled WGS sequence"/>
</dbReference>
<feature type="compositionally biased region" description="Low complexity" evidence="1">
    <location>
        <begin position="250"/>
        <end position="260"/>
    </location>
</feature>